<dbReference type="EMBL" id="JAOTJD010000060">
    <property type="protein sequence ID" value="MFD3266454.1"/>
    <property type="molecule type" value="Genomic_DNA"/>
</dbReference>
<dbReference type="Proteomes" id="UP001598130">
    <property type="component" value="Unassembled WGS sequence"/>
</dbReference>
<dbReference type="InterPro" id="IPR007039">
    <property type="entry name" value="TrbC/VirB2"/>
</dbReference>
<keyword evidence="3" id="KW-1185">Reference proteome</keyword>
<gene>
    <name evidence="2" type="ORF">OCL97_21135</name>
</gene>
<feature type="transmembrane region" description="Helical" evidence="1">
    <location>
        <begin position="92"/>
        <end position="112"/>
    </location>
</feature>
<comment type="caution">
    <text evidence="2">The sequence shown here is derived from an EMBL/GenBank/DDBJ whole genome shotgun (WGS) entry which is preliminary data.</text>
</comment>
<keyword evidence="1" id="KW-0472">Membrane</keyword>
<accession>A0ABW6CTQ8</accession>
<proteinExistence type="predicted"/>
<feature type="transmembrane region" description="Helical" evidence="1">
    <location>
        <begin position="61"/>
        <end position="80"/>
    </location>
</feature>
<name>A0ABW6CTQ8_9CAUL</name>
<keyword evidence="1" id="KW-0812">Transmembrane</keyword>
<dbReference type="Pfam" id="PF04956">
    <property type="entry name" value="TrbC"/>
    <property type="match status" value="1"/>
</dbReference>
<evidence type="ECO:0000313" key="2">
    <source>
        <dbReference type="EMBL" id="MFD3266454.1"/>
    </source>
</evidence>
<reference evidence="2 3" key="1">
    <citation type="submission" date="2022-09" db="EMBL/GenBank/DDBJ databases">
        <title>New species of Phenylobacterium.</title>
        <authorList>
            <person name="Mieszkin S."/>
        </authorList>
    </citation>
    <scope>NUCLEOTIDE SEQUENCE [LARGE SCALE GENOMIC DNA]</scope>
    <source>
        <strain evidence="2 3">HK31-G</strain>
    </source>
</reference>
<organism evidence="2 3">
    <name type="scientific">Phenylobacterium ferrooxidans</name>
    <dbReference type="NCBI Taxonomy" id="2982689"/>
    <lineage>
        <taxon>Bacteria</taxon>
        <taxon>Pseudomonadati</taxon>
        <taxon>Pseudomonadota</taxon>
        <taxon>Alphaproteobacteria</taxon>
        <taxon>Caulobacterales</taxon>
        <taxon>Caulobacteraceae</taxon>
        <taxon>Phenylobacterium</taxon>
    </lineage>
</organism>
<protein>
    <submittedName>
        <fullName evidence="2">TrbC/VirB2 family protein</fullName>
    </submittedName>
</protein>
<evidence type="ECO:0000313" key="3">
    <source>
        <dbReference type="Proteomes" id="UP001598130"/>
    </source>
</evidence>
<dbReference type="RefSeq" id="WP_377371707.1">
    <property type="nucleotide sequence ID" value="NZ_JAOTJD010000060.1"/>
</dbReference>
<sequence length="118" mass="11896">MRPISRNRRGITFGHPMGAVLLLAVGAALVMAEPAWAAGGGTAMPWEGPLTTIMNSLAGPVAKAIGVIAIVITGLGFAFAEGGSAMRKGIGIVFGLAIAFSATTFVTSFFNLTAGAVF</sequence>
<evidence type="ECO:0000256" key="1">
    <source>
        <dbReference type="SAM" id="Phobius"/>
    </source>
</evidence>
<keyword evidence="1" id="KW-1133">Transmembrane helix</keyword>